<sequence length="108" mass="12540">MRFRPLIQSKHWREHEIEATVTAISPEIPIRADFVVAFVHKTPKVVSTENQNRLHLWEIVYSNVSSAHLSAWGDGGKANLCLTYLYQTQGNRTTKILLYLFRLRYGLK</sequence>
<keyword evidence="2" id="KW-1185">Reference proteome</keyword>
<gene>
    <name evidence="1" type="ORF">TTAC_LOCUS7406</name>
</gene>
<accession>A0A0R3X2B4</accession>
<reference evidence="3" key="1">
    <citation type="submission" date="2017-02" db="UniProtKB">
        <authorList>
            <consortium name="WormBaseParasite"/>
        </authorList>
    </citation>
    <scope>IDENTIFICATION</scope>
</reference>
<organism evidence="3">
    <name type="scientific">Hydatigena taeniaeformis</name>
    <name type="common">Feline tapeworm</name>
    <name type="synonym">Taenia taeniaeformis</name>
    <dbReference type="NCBI Taxonomy" id="6205"/>
    <lineage>
        <taxon>Eukaryota</taxon>
        <taxon>Metazoa</taxon>
        <taxon>Spiralia</taxon>
        <taxon>Lophotrochozoa</taxon>
        <taxon>Platyhelminthes</taxon>
        <taxon>Cestoda</taxon>
        <taxon>Eucestoda</taxon>
        <taxon>Cyclophyllidea</taxon>
        <taxon>Taeniidae</taxon>
        <taxon>Hydatigera</taxon>
    </lineage>
</organism>
<proteinExistence type="predicted"/>
<protein>
    <submittedName>
        <fullName evidence="1 3">Uncharacterized protein</fullName>
    </submittedName>
</protein>
<dbReference type="AlphaFoldDB" id="A0A0R3X2B4"/>
<reference evidence="1 2" key="2">
    <citation type="submission" date="2018-11" db="EMBL/GenBank/DDBJ databases">
        <authorList>
            <consortium name="Pathogen Informatics"/>
        </authorList>
    </citation>
    <scope>NUCLEOTIDE SEQUENCE [LARGE SCALE GENOMIC DNA]</scope>
</reference>
<name>A0A0R3X2B4_HYDTA</name>
<dbReference type="EMBL" id="UYWX01020369">
    <property type="protein sequence ID" value="VDM31781.1"/>
    <property type="molecule type" value="Genomic_DNA"/>
</dbReference>
<dbReference type="WBParaSite" id="TTAC_0000742101-mRNA-1">
    <property type="protein sequence ID" value="TTAC_0000742101-mRNA-1"/>
    <property type="gene ID" value="TTAC_0000742101"/>
</dbReference>
<dbReference type="Proteomes" id="UP000274429">
    <property type="component" value="Unassembled WGS sequence"/>
</dbReference>
<evidence type="ECO:0000313" key="2">
    <source>
        <dbReference type="Proteomes" id="UP000274429"/>
    </source>
</evidence>
<evidence type="ECO:0000313" key="1">
    <source>
        <dbReference type="EMBL" id="VDM31781.1"/>
    </source>
</evidence>
<evidence type="ECO:0000313" key="3">
    <source>
        <dbReference type="WBParaSite" id="TTAC_0000742101-mRNA-1"/>
    </source>
</evidence>